<name>A0A401GFE7_9APHY</name>
<feature type="compositionally biased region" description="Low complexity" evidence="1">
    <location>
        <begin position="131"/>
        <end position="142"/>
    </location>
</feature>
<gene>
    <name evidence="3" type="ORF">SCP_0306290</name>
</gene>
<comment type="caution">
    <text evidence="3">The sequence shown here is derived from an EMBL/GenBank/DDBJ whole genome shotgun (WGS) entry which is preliminary data.</text>
</comment>
<dbReference type="CDD" id="cd12087">
    <property type="entry name" value="TM_EGFR-like"/>
    <property type="match status" value="1"/>
</dbReference>
<dbReference type="RefSeq" id="XP_027611821.1">
    <property type="nucleotide sequence ID" value="XM_027756020.1"/>
</dbReference>
<evidence type="ECO:0000256" key="2">
    <source>
        <dbReference type="SAM" id="Phobius"/>
    </source>
</evidence>
<accession>A0A401GFE7</accession>
<reference evidence="3 4" key="1">
    <citation type="journal article" date="2018" name="Sci. Rep.">
        <title>Genome sequence of the cauliflower mushroom Sparassis crispa (Hanabiratake) and its association with beneficial usage.</title>
        <authorList>
            <person name="Kiyama R."/>
            <person name="Furutani Y."/>
            <person name="Kawaguchi K."/>
            <person name="Nakanishi T."/>
        </authorList>
    </citation>
    <scope>NUCLEOTIDE SEQUENCE [LARGE SCALE GENOMIC DNA]</scope>
</reference>
<dbReference type="OrthoDB" id="2848852at2759"/>
<feature type="region of interest" description="Disordered" evidence="1">
    <location>
        <begin position="1"/>
        <end position="24"/>
    </location>
</feature>
<dbReference type="InParanoid" id="A0A401GFE7"/>
<feature type="compositionally biased region" description="Low complexity" evidence="1">
    <location>
        <begin position="1"/>
        <end position="14"/>
    </location>
</feature>
<keyword evidence="2" id="KW-0472">Membrane</keyword>
<dbReference type="Proteomes" id="UP000287166">
    <property type="component" value="Unassembled WGS sequence"/>
</dbReference>
<keyword evidence="2" id="KW-0812">Transmembrane</keyword>
<evidence type="ECO:0000313" key="3">
    <source>
        <dbReference type="EMBL" id="GBE80908.1"/>
    </source>
</evidence>
<protein>
    <submittedName>
        <fullName evidence="3">Uncharacterized protein</fullName>
    </submittedName>
</protein>
<evidence type="ECO:0000256" key="1">
    <source>
        <dbReference type="SAM" id="MobiDB-lite"/>
    </source>
</evidence>
<keyword evidence="2" id="KW-1133">Transmembrane helix</keyword>
<feature type="transmembrane region" description="Helical" evidence="2">
    <location>
        <begin position="27"/>
        <end position="49"/>
    </location>
</feature>
<sequence>MSSSIASVQPSASAEAPTATKSNNTPIAIGVSIGVVTFLTLLGIGYWTLRRRRFHAPVHGFHRHTSSVVDPSDLACRVTPFGSPGGEQPRFVHNPGENMRVAHRRSDGGWEFSDVEQDPLTPADFTPPPRLSGSTRSSLSPSAKDKLKPGELTTRGFAELDADNNPPPAYHAECSSLSEYQECFR</sequence>
<proteinExistence type="predicted"/>
<organism evidence="3 4">
    <name type="scientific">Sparassis crispa</name>
    <dbReference type="NCBI Taxonomy" id="139825"/>
    <lineage>
        <taxon>Eukaryota</taxon>
        <taxon>Fungi</taxon>
        <taxon>Dikarya</taxon>
        <taxon>Basidiomycota</taxon>
        <taxon>Agaricomycotina</taxon>
        <taxon>Agaricomycetes</taxon>
        <taxon>Polyporales</taxon>
        <taxon>Sparassidaceae</taxon>
        <taxon>Sparassis</taxon>
    </lineage>
</organism>
<dbReference type="Gene3D" id="1.20.5.510">
    <property type="entry name" value="Single helix bin"/>
    <property type="match status" value="1"/>
</dbReference>
<dbReference type="EMBL" id="BFAD01000003">
    <property type="protein sequence ID" value="GBE80908.1"/>
    <property type="molecule type" value="Genomic_DNA"/>
</dbReference>
<evidence type="ECO:0000313" key="4">
    <source>
        <dbReference type="Proteomes" id="UP000287166"/>
    </source>
</evidence>
<keyword evidence="4" id="KW-1185">Reference proteome</keyword>
<dbReference type="STRING" id="139825.A0A401GFE7"/>
<dbReference type="AlphaFoldDB" id="A0A401GFE7"/>
<feature type="region of interest" description="Disordered" evidence="1">
    <location>
        <begin position="110"/>
        <end position="170"/>
    </location>
</feature>
<dbReference type="GeneID" id="38777825"/>